<dbReference type="SUPFAM" id="SSF69593">
    <property type="entry name" value="Glycerol-3-phosphate (1)-acyltransferase"/>
    <property type="match status" value="1"/>
</dbReference>
<dbReference type="EMBL" id="CP041166">
    <property type="protein sequence ID" value="QFR43412.1"/>
    <property type="molecule type" value="Genomic_DNA"/>
</dbReference>
<evidence type="ECO:0000256" key="1">
    <source>
        <dbReference type="ARBA" id="ARBA00005189"/>
    </source>
</evidence>
<sequence>MDLHKIEEKILSYTSFIDEIGVIIFNGYPFAFVYPDFNALKEAKIINIEDEIKWYAIELYNMKALEQEKVKGYKILTKPLVKTKSGEIDKTVLKEFLVSDKNDNISTQDEPSDEVYKILKSYIATLTKKEILPSSHLELDLELDSLNYVELFVFIEESFGVKIDEAAFSKIMKLESLYSYIKVNAKKIGVVKPEWDELLREQSSEKLVYSPFIMSLYKTLLYPFFRLYFRFEVRGIENISSKACIIAPSHQSMLDGFFIESALPYKTLKKTFFLAYKQVFGTKLLKPIAKHGQTILIDANENLKETMIYCALPIRSGNNLVIFPEGARTRDRELLEFRPYFAMLSKTFKTPIIPVVIDGSFEALRAGMLFPRPRKIRVTFLEPIEPHSMEYGEIVKRVRDAIERELKRSREEHL</sequence>
<evidence type="ECO:0000256" key="2">
    <source>
        <dbReference type="ARBA" id="ARBA00022679"/>
    </source>
</evidence>
<keyword evidence="2" id="KW-0808">Transferase</keyword>
<dbReference type="Gene3D" id="1.10.1200.10">
    <property type="entry name" value="ACP-like"/>
    <property type="match status" value="1"/>
</dbReference>
<dbReference type="CDD" id="cd07989">
    <property type="entry name" value="LPLAT_AGPAT-like"/>
    <property type="match status" value="1"/>
</dbReference>
<dbReference type="RefSeq" id="WP_152299475.1">
    <property type="nucleotide sequence ID" value="NZ_CP041166.1"/>
</dbReference>
<gene>
    <name evidence="5" type="ORF">FJR47_05655</name>
</gene>
<protein>
    <submittedName>
        <fullName evidence="5">Glycerol acyltransferase</fullName>
    </submittedName>
</protein>
<proteinExistence type="predicted"/>
<dbReference type="Pfam" id="PF00550">
    <property type="entry name" value="PP-binding"/>
    <property type="match status" value="1"/>
</dbReference>
<dbReference type="GO" id="GO:0005886">
    <property type="term" value="C:plasma membrane"/>
    <property type="evidence" value="ECO:0007669"/>
    <property type="project" value="TreeGrafter"/>
</dbReference>
<dbReference type="InterPro" id="IPR036736">
    <property type="entry name" value="ACP-like_sf"/>
</dbReference>
<organism evidence="5 6">
    <name type="scientific">Sulfurimonas xiamenensis</name>
    <dbReference type="NCBI Taxonomy" id="2590021"/>
    <lineage>
        <taxon>Bacteria</taxon>
        <taxon>Pseudomonadati</taxon>
        <taxon>Campylobacterota</taxon>
        <taxon>Epsilonproteobacteria</taxon>
        <taxon>Campylobacterales</taxon>
        <taxon>Sulfurimonadaceae</taxon>
        <taxon>Sulfurimonas</taxon>
    </lineage>
</organism>
<dbReference type="InterPro" id="IPR009081">
    <property type="entry name" value="PP-bd_ACP"/>
</dbReference>
<name>A0AAJ4A3X4_9BACT</name>
<dbReference type="GO" id="GO:0003841">
    <property type="term" value="F:1-acylglycerol-3-phosphate O-acyltransferase activity"/>
    <property type="evidence" value="ECO:0007669"/>
    <property type="project" value="TreeGrafter"/>
</dbReference>
<dbReference type="PANTHER" id="PTHR10434:SF11">
    <property type="entry name" value="1-ACYL-SN-GLYCEROL-3-PHOSPHATE ACYLTRANSFERASE"/>
    <property type="match status" value="1"/>
</dbReference>
<dbReference type="GO" id="GO:0006654">
    <property type="term" value="P:phosphatidic acid biosynthetic process"/>
    <property type="evidence" value="ECO:0007669"/>
    <property type="project" value="TreeGrafter"/>
</dbReference>
<feature type="domain" description="Carrier" evidence="4">
    <location>
        <begin position="109"/>
        <end position="185"/>
    </location>
</feature>
<evidence type="ECO:0000313" key="6">
    <source>
        <dbReference type="Proteomes" id="UP000326061"/>
    </source>
</evidence>
<evidence type="ECO:0000313" key="5">
    <source>
        <dbReference type="EMBL" id="QFR43412.1"/>
    </source>
</evidence>
<dbReference type="InterPro" id="IPR002123">
    <property type="entry name" value="Plipid/glycerol_acylTrfase"/>
</dbReference>
<dbReference type="AlphaFoldDB" id="A0AAJ4A3X4"/>
<evidence type="ECO:0000256" key="3">
    <source>
        <dbReference type="ARBA" id="ARBA00023315"/>
    </source>
</evidence>
<dbReference type="Pfam" id="PF01553">
    <property type="entry name" value="Acyltransferase"/>
    <property type="match status" value="1"/>
</dbReference>
<dbReference type="PROSITE" id="PS50075">
    <property type="entry name" value="CARRIER"/>
    <property type="match status" value="1"/>
</dbReference>
<keyword evidence="3 5" id="KW-0012">Acyltransferase</keyword>
<dbReference type="PANTHER" id="PTHR10434">
    <property type="entry name" value="1-ACYL-SN-GLYCEROL-3-PHOSPHATE ACYLTRANSFERASE"/>
    <property type="match status" value="1"/>
</dbReference>
<reference evidence="6" key="1">
    <citation type="submission" date="2019-06" db="EMBL/GenBank/DDBJ databases">
        <title>Sulfurimonas gotlandica sp. nov., a chemoautotrophic and psychrotolerant epsilonproteobacterium isolated from a pelagic redoxcline, and an emended description of the genus Sulfurimonas.</title>
        <authorList>
            <person name="Wang S."/>
            <person name="Jiang L."/>
            <person name="Shao Z."/>
        </authorList>
    </citation>
    <scope>NUCLEOTIDE SEQUENCE [LARGE SCALE GENOMIC DNA]</scope>
    <source>
        <strain evidence="6">1-1N</strain>
    </source>
</reference>
<dbReference type="Proteomes" id="UP000326061">
    <property type="component" value="Chromosome"/>
</dbReference>
<comment type="pathway">
    <text evidence="1">Lipid metabolism.</text>
</comment>
<dbReference type="KEGG" id="suln:FJR47_05655"/>
<dbReference type="SUPFAM" id="SSF47336">
    <property type="entry name" value="ACP-like"/>
    <property type="match status" value="1"/>
</dbReference>
<evidence type="ECO:0000259" key="4">
    <source>
        <dbReference type="PROSITE" id="PS50075"/>
    </source>
</evidence>
<accession>A0AAJ4A3X4</accession>
<dbReference type="SMART" id="SM00563">
    <property type="entry name" value="PlsC"/>
    <property type="match status" value="1"/>
</dbReference>
<keyword evidence="6" id="KW-1185">Reference proteome</keyword>